<protein>
    <recommendedName>
        <fullName evidence="1">At1g61320/AtMIF1 LRR domain-containing protein</fullName>
    </recommendedName>
</protein>
<organism evidence="2 3">
    <name type="scientific">Canavalia gladiata</name>
    <name type="common">Sword bean</name>
    <name type="synonym">Dolichos gladiatus</name>
    <dbReference type="NCBI Taxonomy" id="3824"/>
    <lineage>
        <taxon>Eukaryota</taxon>
        <taxon>Viridiplantae</taxon>
        <taxon>Streptophyta</taxon>
        <taxon>Embryophyta</taxon>
        <taxon>Tracheophyta</taxon>
        <taxon>Spermatophyta</taxon>
        <taxon>Magnoliopsida</taxon>
        <taxon>eudicotyledons</taxon>
        <taxon>Gunneridae</taxon>
        <taxon>Pentapetalae</taxon>
        <taxon>rosids</taxon>
        <taxon>fabids</taxon>
        <taxon>Fabales</taxon>
        <taxon>Fabaceae</taxon>
        <taxon>Papilionoideae</taxon>
        <taxon>50 kb inversion clade</taxon>
        <taxon>NPAAA clade</taxon>
        <taxon>indigoferoid/millettioid clade</taxon>
        <taxon>Phaseoleae</taxon>
        <taxon>Canavalia</taxon>
    </lineage>
</organism>
<dbReference type="InterPro" id="IPR050232">
    <property type="entry name" value="FBL13/AtMIF1-like"/>
</dbReference>
<name>A0AAN9JTC9_CANGL</name>
<feature type="domain" description="At1g61320/AtMIF1 LRR" evidence="1">
    <location>
        <begin position="88"/>
        <end position="403"/>
    </location>
</feature>
<dbReference type="PANTHER" id="PTHR31900">
    <property type="entry name" value="F-BOX/RNI SUPERFAMILY PROTEIN-RELATED"/>
    <property type="match status" value="1"/>
</dbReference>
<dbReference type="PANTHER" id="PTHR31900:SF34">
    <property type="entry name" value="EMB|CAB62440.1-RELATED"/>
    <property type="match status" value="1"/>
</dbReference>
<dbReference type="AlphaFoldDB" id="A0AAN9JTC9"/>
<evidence type="ECO:0000259" key="1">
    <source>
        <dbReference type="Pfam" id="PF23622"/>
    </source>
</evidence>
<sequence>MTNNFDGLSLLPDSLLLIIISLLPFNEAVRTYILSKRWLRLWAKRPSIEFNEGLFVKPNESFYRRLAQRSAFLKFMTLWLDNRKEGVMEKFSLKLSNPHENFHEIIERCVAFVTKHGVKELELDFSNPTWDREDIFPAKRMALFKLPTHVYENRTIESLKLVSCSFLENSLINLHALKEVSFGRIEVTLNAITALLSNCKMIETLILKKCWNSTHFEIGDEGSRLKNLVVEGCTFQLALFKVNALNLCFFKYTGSMNFYDIKPPLALEEAHLDFNHEFGHLGLGFYLYDLIKDLSTARVVTICTYVLQTLPIGPKLRTECDMNTRHLIMKMDMLDAELRGVSFWLNSCPMLESLTFELGFGRILEDDEDLVDSRVYQKMWLSTISVYECLNSTLKRVEVNNFEGCLNGILFIYFLIRCGSVLQRVNINVLKGETDGDNRKVAFYREIEEFFMTTPRASSDLQISFRY</sequence>
<evidence type="ECO:0000313" key="2">
    <source>
        <dbReference type="EMBL" id="KAK7305065.1"/>
    </source>
</evidence>
<evidence type="ECO:0000313" key="3">
    <source>
        <dbReference type="Proteomes" id="UP001367508"/>
    </source>
</evidence>
<accession>A0AAN9JTC9</accession>
<keyword evidence="3" id="KW-1185">Reference proteome</keyword>
<dbReference type="Proteomes" id="UP001367508">
    <property type="component" value="Unassembled WGS sequence"/>
</dbReference>
<gene>
    <name evidence="2" type="ORF">VNO77_42964</name>
</gene>
<dbReference type="Pfam" id="PF23622">
    <property type="entry name" value="LRR_At1g61320_AtMIF1"/>
    <property type="match status" value="1"/>
</dbReference>
<dbReference type="SUPFAM" id="SSF81383">
    <property type="entry name" value="F-box domain"/>
    <property type="match status" value="1"/>
</dbReference>
<dbReference type="InterPro" id="IPR036047">
    <property type="entry name" value="F-box-like_dom_sf"/>
</dbReference>
<dbReference type="EMBL" id="JAYMYQ010000011">
    <property type="protein sequence ID" value="KAK7305065.1"/>
    <property type="molecule type" value="Genomic_DNA"/>
</dbReference>
<reference evidence="2 3" key="1">
    <citation type="submission" date="2024-01" db="EMBL/GenBank/DDBJ databases">
        <title>The genomes of 5 underutilized Papilionoideae crops provide insights into root nodulation and disease resistanc.</title>
        <authorList>
            <person name="Jiang F."/>
        </authorList>
    </citation>
    <scope>NUCLEOTIDE SEQUENCE [LARGE SCALE GENOMIC DNA]</scope>
    <source>
        <strain evidence="2">LVBAO_FW01</strain>
        <tissue evidence="2">Leaves</tissue>
    </source>
</reference>
<dbReference type="SUPFAM" id="SSF52047">
    <property type="entry name" value="RNI-like"/>
    <property type="match status" value="1"/>
</dbReference>
<proteinExistence type="predicted"/>
<dbReference type="InterPro" id="IPR055357">
    <property type="entry name" value="LRR_At1g61320_AtMIF1"/>
</dbReference>
<comment type="caution">
    <text evidence="2">The sequence shown here is derived from an EMBL/GenBank/DDBJ whole genome shotgun (WGS) entry which is preliminary data.</text>
</comment>